<reference evidence="1" key="2">
    <citation type="journal article" date="2015" name="Fish Shellfish Immunol.">
        <title>Early steps in the European eel (Anguilla anguilla)-Vibrio vulnificus interaction in the gills: Role of the RtxA13 toxin.</title>
        <authorList>
            <person name="Callol A."/>
            <person name="Pajuelo D."/>
            <person name="Ebbesson L."/>
            <person name="Teles M."/>
            <person name="MacKenzie S."/>
            <person name="Amaro C."/>
        </authorList>
    </citation>
    <scope>NUCLEOTIDE SEQUENCE</scope>
</reference>
<sequence>MQRICSKIINTKTLHNIYGTICLKHCDAIKLRTVYKQCCNLCMGKPKYL</sequence>
<reference evidence="1" key="1">
    <citation type="submission" date="2014-11" db="EMBL/GenBank/DDBJ databases">
        <authorList>
            <person name="Amaro Gonzalez C."/>
        </authorList>
    </citation>
    <scope>NUCLEOTIDE SEQUENCE</scope>
</reference>
<dbReference type="EMBL" id="GBXM01018818">
    <property type="protein sequence ID" value="JAH89759.1"/>
    <property type="molecule type" value="Transcribed_RNA"/>
</dbReference>
<accession>A0A0E9WHA6</accession>
<evidence type="ECO:0000313" key="1">
    <source>
        <dbReference type="EMBL" id="JAH89759.1"/>
    </source>
</evidence>
<organism evidence="1">
    <name type="scientific">Anguilla anguilla</name>
    <name type="common">European freshwater eel</name>
    <name type="synonym">Muraena anguilla</name>
    <dbReference type="NCBI Taxonomy" id="7936"/>
    <lineage>
        <taxon>Eukaryota</taxon>
        <taxon>Metazoa</taxon>
        <taxon>Chordata</taxon>
        <taxon>Craniata</taxon>
        <taxon>Vertebrata</taxon>
        <taxon>Euteleostomi</taxon>
        <taxon>Actinopterygii</taxon>
        <taxon>Neopterygii</taxon>
        <taxon>Teleostei</taxon>
        <taxon>Anguilliformes</taxon>
        <taxon>Anguillidae</taxon>
        <taxon>Anguilla</taxon>
    </lineage>
</organism>
<name>A0A0E9WHA6_ANGAN</name>
<dbReference type="AlphaFoldDB" id="A0A0E9WHA6"/>
<proteinExistence type="predicted"/>
<protein>
    <submittedName>
        <fullName evidence="1">Uncharacterized protein</fullName>
    </submittedName>
</protein>